<dbReference type="EMBL" id="VSSQ01000856">
    <property type="protein sequence ID" value="MPM02258.1"/>
    <property type="molecule type" value="Genomic_DNA"/>
</dbReference>
<keyword evidence="1" id="KW-1133">Transmembrane helix</keyword>
<sequence>MKNSLYIIAALLIVIWGILYFNFQTGSIVHALLILAGVLILIRIIFNNSLTGK</sequence>
<keyword evidence="1" id="KW-0812">Transmembrane</keyword>
<organism evidence="2">
    <name type="scientific">bioreactor metagenome</name>
    <dbReference type="NCBI Taxonomy" id="1076179"/>
    <lineage>
        <taxon>unclassified sequences</taxon>
        <taxon>metagenomes</taxon>
        <taxon>ecological metagenomes</taxon>
    </lineage>
</organism>
<evidence type="ECO:0000313" key="2">
    <source>
        <dbReference type="EMBL" id="MPM02258.1"/>
    </source>
</evidence>
<dbReference type="NCBIfam" id="NF033488">
    <property type="entry name" value="lmo0937_fam_TM"/>
    <property type="match status" value="1"/>
</dbReference>
<feature type="transmembrane region" description="Helical" evidence="1">
    <location>
        <begin position="5"/>
        <end position="22"/>
    </location>
</feature>
<evidence type="ECO:0000256" key="1">
    <source>
        <dbReference type="SAM" id="Phobius"/>
    </source>
</evidence>
<protein>
    <recommendedName>
        <fullName evidence="3">Lmo0937 family membrane protein</fullName>
    </recommendedName>
</protein>
<reference evidence="2" key="1">
    <citation type="submission" date="2019-08" db="EMBL/GenBank/DDBJ databases">
        <authorList>
            <person name="Kucharzyk K."/>
            <person name="Murdoch R.W."/>
            <person name="Higgins S."/>
            <person name="Loffler F."/>
        </authorList>
    </citation>
    <scope>NUCLEOTIDE SEQUENCE</scope>
</reference>
<dbReference type="AlphaFoldDB" id="A0A644WFI8"/>
<name>A0A644WFI8_9ZZZZ</name>
<accession>A0A644WFI8</accession>
<dbReference type="Pfam" id="PF18919">
    <property type="entry name" value="DUF5670"/>
    <property type="match status" value="1"/>
</dbReference>
<proteinExistence type="predicted"/>
<dbReference type="InterPro" id="IPR043727">
    <property type="entry name" value="Lmo0937-like"/>
</dbReference>
<gene>
    <name evidence="2" type="ORF">SDC9_48503</name>
</gene>
<evidence type="ECO:0008006" key="3">
    <source>
        <dbReference type="Google" id="ProtNLM"/>
    </source>
</evidence>
<keyword evidence="1" id="KW-0472">Membrane</keyword>
<feature type="transmembrane region" description="Helical" evidence="1">
    <location>
        <begin position="28"/>
        <end position="46"/>
    </location>
</feature>
<comment type="caution">
    <text evidence="2">The sequence shown here is derived from an EMBL/GenBank/DDBJ whole genome shotgun (WGS) entry which is preliminary data.</text>
</comment>